<dbReference type="Proteomes" id="UP000447833">
    <property type="component" value="Unassembled WGS sequence"/>
</dbReference>
<keyword evidence="3" id="KW-0547">Nucleotide-binding</keyword>
<evidence type="ECO:0000256" key="1">
    <source>
        <dbReference type="ARBA" id="ARBA00005417"/>
    </source>
</evidence>
<dbReference type="SMART" id="SM00382">
    <property type="entry name" value="AAA"/>
    <property type="match status" value="1"/>
</dbReference>
<sequence length="293" mass="32985">MRGMKMSIEMRALSKTFNKKERALSDVTLSLRKGEVVGLVGPNGAGKTTLMKIIAGIIVKYDGELTFSEQGRSVGSLIEKPKFFPNKSGRYNIHYFRSLFGGDDERFDEIIQSLGMDSYLKKKVKNYSLGMKQRLGIALALISNPDYLVLDEPTNGMDPDGIRNILGYLKKLAKERGIGILISSHILEDIENVSDRVYVIKEGRLINEYARDRHQGEVLELTFSQADLHQAVHVLAGYEGVTRSGMVLSVPFDGDMKQVLKHLGQNDLFPVDVKRKKDTLEDFYFQNMESEAK</sequence>
<dbReference type="GO" id="GO:0016887">
    <property type="term" value="F:ATP hydrolysis activity"/>
    <property type="evidence" value="ECO:0007669"/>
    <property type="project" value="InterPro"/>
</dbReference>
<evidence type="ECO:0000256" key="3">
    <source>
        <dbReference type="ARBA" id="ARBA00022741"/>
    </source>
</evidence>
<evidence type="ECO:0000313" key="6">
    <source>
        <dbReference type="EMBL" id="MYL64429.1"/>
    </source>
</evidence>
<feature type="domain" description="ABC transporter" evidence="5">
    <location>
        <begin position="8"/>
        <end position="227"/>
    </location>
</feature>
<name>A0A845F0X0_9BACL</name>
<dbReference type="GO" id="GO:0005524">
    <property type="term" value="F:ATP binding"/>
    <property type="evidence" value="ECO:0007669"/>
    <property type="project" value="UniProtKB-KW"/>
</dbReference>
<dbReference type="InterPro" id="IPR027417">
    <property type="entry name" value="P-loop_NTPase"/>
</dbReference>
<comment type="similarity">
    <text evidence="1">Belongs to the ABC transporter superfamily.</text>
</comment>
<comment type="caution">
    <text evidence="6">The sequence shown here is derived from an EMBL/GenBank/DDBJ whole genome shotgun (WGS) entry which is preliminary data.</text>
</comment>
<protein>
    <submittedName>
        <fullName evidence="6">ATP-binding cassette domain-containing protein</fullName>
    </submittedName>
</protein>
<dbReference type="PANTHER" id="PTHR43335:SF4">
    <property type="entry name" value="ABC TRANSPORTER, ATP-BINDING PROTEIN"/>
    <property type="match status" value="1"/>
</dbReference>
<dbReference type="InterPro" id="IPR003439">
    <property type="entry name" value="ABC_transporter-like_ATP-bd"/>
</dbReference>
<evidence type="ECO:0000256" key="4">
    <source>
        <dbReference type="ARBA" id="ARBA00022840"/>
    </source>
</evidence>
<organism evidence="6 7">
    <name type="scientific">Guptibacillus hwajinpoensis</name>
    <dbReference type="NCBI Taxonomy" id="208199"/>
    <lineage>
        <taxon>Bacteria</taxon>
        <taxon>Bacillati</taxon>
        <taxon>Bacillota</taxon>
        <taxon>Bacilli</taxon>
        <taxon>Bacillales</taxon>
        <taxon>Guptibacillaceae</taxon>
        <taxon>Guptibacillus</taxon>
    </lineage>
</organism>
<dbReference type="EMBL" id="WMEY01000004">
    <property type="protein sequence ID" value="MYL64429.1"/>
    <property type="molecule type" value="Genomic_DNA"/>
</dbReference>
<dbReference type="PROSITE" id="PS50893">
    <property type="entry name" value="ABC_TRANSPORTER_2"/>
    <property type="match status" value="1"/>
</dbReference>
<gene>
    <name evidence="6" type="ORF">GLW07_13815</name>
</gene>
<dbReference type="Gene3D" id="3.40.50.300">
    <property type="entry name" value="P-loop containing nucleotide triphosphate hydrolases"/>
    <property type="match status" value="1"/>
</dbReference>
<dbReference type="PANTHER" id="PTHR43335">
    <property type="entry name" value="ABC TRANSPORTER, ATP-BINDING PROTEIN"/>
    <property type="match status" value="1"/>
</dbReference>
<evidence type="ECO:0000259" key="5">
    <source>
        <dbReference type="PROSITE" id="PS50893"/>
    </source>
</evidence>
<dbReference type="Pfam" id="PF00005">
    <property type="entry name" value="ABC_tran"/>
    <property type="match status" value="1"/>
</dbReference>
<evidence type="ECO:0000256" key="2">
    <source>
        <dbReference type="ARBA" id="ARBA00022448"/>
    </source>
</evidence>
<keyword evidence="2" id="KW-0813">Transport</keyword>
<dbReference type="SUPFAM" id="SSF52540">
    <property type="entry name" value="P-loop containing nucleoside triphosphate hydrolases"/>
    <property type="match status" value="1"/>
</dbReference>
<dbReference type="InterPro" id="IPR017871">
    <property type="entry name" value="ABC_transporter-like_CS"/>
</dbReference>
<accession>A0A845F0X0</accession>
<dbReference type="AlphaFoldDB" id="A0A845F0X0"/>
<dbReference type="PROSITE" id="PS00211">
    <property type="entry name" value="ABC_TRANSPORTER_1"/>
    <property type="match status" value="1"/>
</dbReference>
<reference evidence="6 7" key="1">
    <citation type="submission" date="2019-11" db="EMBL/GenBank/DDBJ databases">
        <title>Genome sequences of 17 halophilic strains isolated from different environments.</title>
        <authorList>
            <person name="Furrow R.E."/>
        </authorList>
    </citation>
    <scope>NUCLEOTIDE SEQUENCE [LARGE SCALE GENOMIC DNA]</scope>
    <source>
        <strain evidence="6 7">22506_14_FS</strain>
    </source>
</reference>
<evidence type="ECO:0000313" key="7">
    <source>
        <dbReference type="Proteomes" id="UP000447833"/>
    </source>
</evidence>
<keyword evidence="4 6" id="KW-0067">ATP-binding</keyword>
<dbReference type="InterPro" id="IPR003593">
    <property type="entry name" value="AAA+_ATPase"/>
</dbReference>
<proteinExistence type="inferred from homology"/>